<dbReference type="InterPro" id="IPR019734">
    <property type="entry name" value="TPR_rpt"/>
</dbReference>
<feature type="compositionally biased region" description="Low complexity" evidence="2">
    <location>
        <begin position="437"/>
        <end position="478"/>
    </location>
</feature>
<protein>
    <submittedName>
        <fullName evidence="5">VWA domain-containing protein</fullName>
    </submittedName>
</protein>
<dbReference type="Pfam" id="PF00515">
    <property type="entry name" value="TPR_1"/>
    <property type="match status" value="1"/>
</dbReference>
<dbReference type="SUPFAM" id="SSF53300">
    <property type="entry name" value="vWA-like"/>
    <property type="match status" value="1"/>
</dbReference>
<evidence type="ECO:0000256" key="2">
    <source>
        <dbReference type="SAM" id="MobiDB-lite"/>
    </source>
</evidence>
<feature type="compositionally biased region" description="Basic and acidic residues" evidence="2">
    <location>
        <begin position="498"/>
        <end position="508"/>
    </location>
</feature>
<dbReference type="Proteomes" id="UP001429984">
    <property type="component" value="Unassembled WGS sequence"/>
</dbReference>
<evidence type="ECO:0000259" key="4">
    <source>
        <dbReference type="PROSITE" id="PS50234"/>
    </source>
</evidence>
<evidence type="ECO:0000313" key="6">
    <source>
        <dbReference type="Proteomes" id="UP001429984"/>
    </source>
</evidence>
<dbReference type="PROSITE" id="PS50005">
    <property type="entry name" value="TPR"/>
    <property type="match status" value="1"/>
</dbReference>
<keyword evidence="1" id="KW-0802">TPR repeat</keyword>
<feature type="repeat" description="TPR" evidence="1">
    <location>
        <begin position="379"/>
        <end position="412"/>
    </location>
</feature>
<keyword evidence="6" id="KW-1185">Reference proteome</keyword>
<dbReference type="Gene3D" id="1.25.40.10">
    <property type="entry name" value="Tetratricopeptide repeat domain"/>
    <property type="match status" value="1"/>
</dbReference>
<name>A0ABS0B2D5_9GAMM</name>
<sequence length="571" mass="62359">MSIDFAALHLLRPQWLWALLALPLLAWWWRRRRRRDGVWQSLVDPHLLPHLLETKADTRSRMAAGIAMLAGVLAIVALAGPSWRQSEQPLWQSHTPLVIVLDLSGAALAPDLPPSRLAQARAKIATLLRERQGGQVGLVAYAGDAFTVAPLTDDAANVALFLDALAPEVMPVDGQRVDRAIEWSSQLLRQAGFSSGQILLMTDQADDAARAAAAEASRGGYRVSVIGLGRAEGASYRRMDGSIAMARLDESSLRSLASSGNGSYSALTPDDADLRALGVLEPGLGDADAKGGAKGHAWRDEGYWLLPPLLLLALLSFRRQGAAALLLLCAIVPWQPARAVEWWQRADQKAHARMEQGARSYRQGDFAGAAQAYQAADSADAHYNRGNALAKSGEYPQAISAYDEALKREPGMADAIANKRAVEAAMKRKPPQGGSGQDQQQSRGKQKSQPSQGQGAQPKPQQQSSQQDPSQAQQSRQEQAQERAKPADSQSQQAADAAQRERMRRALEQGKAQPGQQREQARPANETPQQRERRLANEAWLRRVPDDPGSLLREKFRLEHERRQSQDTPGE</sequence>
<organism evidence="5 6">
    <name type="scientific">Lysobacter niastensis</name>
    <dbReference type="NCBI Taxonomy" id="380629"/>
    <lineage>
        <taxon>Bacteria</taxon>
        <taxon>Pseudomonadati</taxon>
        <taxon>Pseudomonadota</taxon>
        <taxon>Gammaproteobacteria</taxon>
        <taxon>Lysobacterales</taxon>
        <taxon>Lysobacteraceae</taxon>
        <taxon>Lysobacter</taxon>
    </lineage>
</organism>
<feature type="transmembrane region" description="Helical" evidence="3">
    <location>
        <begin position="12"/>
        <end position="29"/>
    </location>
</feature>
<dbReference type="InterPro" id="IPR011990">
    <property type="entry name" value="TPR-like_helical_dom_sf"/>
</dbReference>
<reference evidence="5 6" key="1">
    <citation type="submission" date="2020-11" db="EMBL/GenBank/DDBJ databases">
        <title>Draft Genome Sequence and Secondary Metabolite Biosynthetic Potential of the Lysobacter niastensis Type strain DSM 18481.</title>
        <authorList>
            <person name="Turrini P."/>
            <person name="Artuso I."/>
            <person name="Tescari M."/>
            <person name="Lugli G.A."/>
            <person name="Frangipani E."/>
            <person name="Ventura M."/>
            <person name="Visca P."/>
        </authorList>
    </citation>
    <scope>NUCLEOTIDE SEQUENCE [LARGE SCALE GENOMIC DNA]</scope>
    <source>
        <strain evidence="5 6">DSM 18481</strain>
    </source>
</reference>
<dbReference type="InterPro" id="IPR036465">
    <property type="entry name" value="vWFA_dom_sf"/>
</dbReference>
<feature type="transmembrane region" description="Helical" evidence="3">
    <location>
        <begin position="62"/>
        <end position="83"/>
    </location>
</feature>
<accession>A0ABS0B2D5</accession>
<dbReference type="PROSITE" id="PS50234">
    <property type="entry name" value="VWFA"/>
    <property type="match status" value="1"/>
</dbReference>
<keyword evidence="3" id="KW-1133">Transmembrane helix</keyword>
<dbReference type="InterPro" id="IPR050768">
    <property type="entry name" value="UPF0353/GerABKA_families"/>
</dbReference>
<evidence type="ECO:0000256" key="1">
    <source>
        <dbReference type="PROSITE-ProRule" id="PRU00339"/>
    </source>
</evidence>
<feature type="compositionally biased region" description="Basic and acidic residues" evidence="2">
    <location>
        <begin position="529"/>
        <end position="565"/>
    </location>
</feature>
<dbReference type="InterPro" id="IPR002035">
    <property type="entry name" value="VWF_A"/>
</dbReference>
<gene>
    <name evidence="5" type="ORF">IU514_00235</name>
</gene>
<proteinExistence type="predicted"/>
<dbReference type="SUPFAM" id="SSF48452">
    <property type="entry name" value="TPR-like"/>
    <property type="match status" value="1"/>
</dbReference>
<dbReference type="SMART" id="SM00327">
    <property type="entry name" value="VWA"/>
    <property type="match status" value="1"/>
</dbReference>
<keyword evidence="3" id="KW-0472">Membrane</keyword>
<feature type="compositionally biased region" description="Low complexity" evidence="2">
    <location>
        <begin position="487"/>
        <end position="497"/>
    </location>
</feature>
<dbReference type="RefSeq" id="WP_194929061.1">
    <property type="nucleotide sequence ID" value="NZ_JADLZT010000001.1"/>
</dbReference>
<evidence type="ECO:0000313" key="5">
    <source>
        <dbReference type="EMBL" id="MBF6022442.1"/>
    </source>
</evidence>
<dbReference type="PROSITE" id="PS50293">
    <property type="entry name" value="TPR_REGION"/>
    <property type="match status" value="1"/>
</dbReference>
<dbReference type="PANTHER" id="PTHR22550">
    <property type="entry name" value="SPORE GERMINATION PROTEIN"/>
    <property type="match status" value="1"/>
</dbReference>
<feature type="domain" description="VWFA" evidence="4">
    <location>
        <begin position="96"/>
        <end position="284"/>
    </location>
</feature>
<dbReference type="EMBL" id="JADLZT010000001">
    <property type="protein sequence ID" value="MBF6022442.1"/>
    <property type="molecule type" value="Genomic_DNA"/>
</dbReference>
<dbReference type="Gene3D" id="3.40.50.410">
    <property type="entry name" value="von Willebrand factor, type A domain"/>
    <property type="match status" value="1"/>
</dbReference>
<comment type="caution">
    <text evidence="5">The sequence shown here is derived from an EMBL/GenBank/DDBJ whole genome shotgun (WGS) entry which is preliminary data.</text>
</comment>
<dbReference type="PANTHER" id="PTHR22550:SF14">
    <property type="entry name" value="VWFA DOMAIN-CONTAINING PROTEIN"/>
    <property type="match status" value="1"/>
</dbReference>
<dbReference type="SMART" id="SM00028">
    <property type="entry name" value="TPR"/>
    <property type="match status" value="1"/>
</dbReference>
<dbReference type="Pfam" id="PF13519">
    <property type="entry name" value="VWA_2"/>
    <property type="match status" value="1"/>
</dbReference>
<evidence type="ECO:0000256" key="3">
    <source>
        <dbReference type="SAM" id="Phobius"/>
    </source>
</evidence>
<feature type="region of interest" description="Disordered" evidence="2">
    <location>
        <begin position="426"/>
        <end position="571"/>
    </location>
</feature>
<keyword evidence="3" id="KW-0812">Transmembrane</keyword>